<sequence length="114" mass="13164">MKRSHSSLLTHKSISIMLVKIAKFQSYEDTLEAFKRMKTEVFTGRSFGTDGFNVMLRTFCSKKELKEAKSIFQEIYSRFLTNTETINILLLGFKESGNVTVMGFFLPRDGSKRF</sequence>
<dbReference type="Gene3D" id="1.25.40.10">
    <property type="entry name" value="Tetratricopeptide repeat domain"/>
    <property type="match status" value="1"/>
</dbReference>
<evidence type="ECO:0000256" key="1">
    <source>
        <dbReference type="ARBA" id="ARBA00022737"/>
    </source>
</evidence>
<gene>
    <name evidence="2" type="ORF">V6N12_061536</name>
</gene>
<protein>
    <recommendedName>
        <fullName evidence="4">Pentatricopeptide repeat-containing protein</fullName>
    </recommendedName>
</protein>
<name>A0ABR2DXC7_9ROSI</name>
<evidence type="ECO:0008006" key="4">
    <source>
        <dbReference type="Google" id="ProtNLM"/>
    </source>
</evidence>
<organism evidence="2 3">
    <name type="scientific">Hibiscus sabdariffa</name>
    <name type="common">roselle</name>
    <dbReference type="NCBI Taxonomy" id="183260"/>
    <lineage>
        <taxon>Eukaryota</taxon>
        <taxon>Viridiplantae</taxon>
        <taxon>Streptophyta</taxon>
        <taxon>Embryophyta</taxon>
        <taxon>Tracheophyta</taxon>
        <taxon>Spermatophyta</taxon>
        <taxon>Magnoliopsida</taxon>
        <taxon>eudicotyledons</taxon>
        <taxon>Gunneridae</taxon>
        <taxon>Pentapetalae</taxon>
        <taxon>rosids</taxon>
        <taxon>malvids</taxon>
        <taxon>Malvales</taxon>
        <taxon>Malvaceae</taxon>
        <taxon>Malvoideae</taxon>
        <taxon>Hibiscus</taxon>
    </lineage>
</organism>
<dbReference type="EMBL" id="JBBPBM010000021">
    <property type="protein sequence ID" value="KAK8548627.1"/>
    <property type="molecule type" value="Genomic_DNA"/>
</dbReference>
<reference evidence="2 3" key="1">
    <citation type="journal article" date="2024" name="G3 (Bethesda)">
        <title>Genome assembly of Hibiscus sabdariffa L. provides insights into metabolisms of medicinal natural products.</title>
        <authorList>
            <person name="Kim T."/>
        </authorList>
    </citation>
    <scope>NUCLEOTIDE SEQUENCE [LARGE SCALE GENOMIC DNA]</scope>
    <source>
        <strain evidence="2">TK-2024</strain>
        <tissue evidence="2">Old leaves</tissue>
    </source>
</reference>
<evidence type="ECO:0000313" key="3">
    <source>
        <dbReference type="Proteomes" id="UP001472677"/>
    </source>
</evidence>
<dbReference type="NCBIfam" id="TIGR00756">
    <property type="entry name" value="PPR"/>
    <property type="match status" value="1"/>
</dbReference>
<keyword evidence="3" id="KW-1185">Reference proteome</keyword>
<dbReference type="InterPro" id="IPR011990">
    <property type="entry name" value="TPR-like_helical_dom_sf"/>
</dbReference>
<evidence type="ECO:0000313" key="2">
    <source>
        <dbReference type="EMBL" id="KAK8548627.1"/>
    </source>
</evidence>
<dbReference type="Proteomes" id="UP001472677">
    <property type="component" value="Unassembled WGS sequence"/>
</dbReference>
<accession>A0ABR2DXC7</accession>
<keyword evidence="1" id="KW-0677">Repeat</keyword>
<proteinExistence type="predicted"/>
<comment type="caution">
    <text evidence="2">The sequence shown here is derived from an EMBL/GenBank/DDBJ whole genome shotgun (WGS) entry which is preliminary data.</text>
</comment>
<dbReference type="InterPro" id="IPR002885">
    <property type="entry name" value="PPR_rpt"/>
</dbReference>